<dbReference type="EMBL" id="WBMR01000002">
    <property type="protein sequence ID" value="KAB2389927.1"/>
    <property type="molecule type" value="Genomic_DNA"/>
</dbReference>
<evidence type="ECO:0000313" key="5">
    <source>
        <dbReference type="Proteomes" id="UP000483004"/>
    </source>
</evidence>
<evidence type="ECO:0000259" key="3">
    <source>
        <dbReference type="Pfam" id="PF01557"/>
    </source>
</evidence>
<name>A0A6L3W8L2_9ACTN</name>
<dbReference type="InterPro" id="IPR036663">
    <property type="entry name" value="Fumarylacetoacetase_C_sf"/>
</dbReference>
<dbReference type="GO" id="GO:0016787">
    <property type="term" value="F:hydrolase activity"/>
    <property type="evidence" value="ECO:0007669"/>
    <property type="project" value="UniProtKB-KW"/>
</dbReference>
<dbReference type="Pfam" id="PF01557">
    <property type="entry name" value="FAA_hydrolase"/>
    <property type="match status" value="1"/>
</dbReference>
<dbReference type="GO" id="GO:0044281">
    <property type="term" value="P:small molecule metabolic process"/>
    <property type="evidence" value="ECO:0007669"/>
    <property type="project" value="UniProtKB-ARBA"/>
</dbReference>
<comment type="caution">
    <text evidence="4">The sequence shown here is derived from an EMBL/GenBank/DDBJ whole genome shotgun (WGS) entry which is preliminary data.</text>
</comment>
<organism evidence="4 5">
    <name type="scientific">Actinomadura montaniterrae</name>
    <dbReference type="NCBI Taxonomy" id="1803903"/>
    <lineage>
        <taxon>Bacteria</taxon>
        <taxon>Bacillati</taxon>
        <taxon>Actinomycetota</taxon>
        <taxon>Actinomycetes</taxon>
        <taxon>Streptosporangiales</taxon>
        <taxon>Thermomonosporaceae</taxon>
        <taxon>Actinomadura</taxon>
    </lineage>
</organism>
<reference evidence="4 5" key="1">
    <citation type="submission" date="2019-09" db="EMBL/GenBank/DDBJ databases">
        <title>Actinomadura physcomitrii sp. nov., a novel actinomycete isolated from moss [Physcomitrium sphaericum (Ludw) Fuernr].</title>
        <authorList>
            <person name="Liu C."/>
            <person name="Zhuang X."/>
        </authorList>
    </citation>
    <scope>NUCLEOTIDE SEQUENCE [LARGE SCALE GENOMIC DNA]</scope>
    <source>
        <strain evidence="4 5">CYP1-1B</strain>
    </source>
</reference>
<accession>A0A6L3W8L2</accession>
<keyword evidence="2" id="KW-0479">Metal-binding</keyword>
<dbReference type="PANTHER" id="PTHR42796:SF4">
    <property type="entry name" value="FUMARYLACETOACETATE HYDROLASE DOMAIN-CONTAINING PROTEIN 2A"/>
    <property type="match status" value="1"/>
</dbReference>
<sequence>MRIGNLGGRLVIVRDGRAVDVEQASGGRFGADPQAVYADWEGFRDWAVSAALPDGVPVEPSELDAPVPAPRQVFAIGLNYREHAAESGFDAPEGLPPVFTKFVTSITGPVTEVTLPPGGHTDWEVELVAVIGRHSRDVAEADAWDHVAGLMAGQDVSERVTQLAGPAPQFSLGKSFPGFAPTGPWVVTPDEFDDPDDLELTSAINGEEVQKGRTSELIFSVPLLVARLSAVLPLLPGDLVFTGTPAGVGLGRDPQRWLAPGDELVSHIEGIGELRQRFVPA</sequence>
<dbReference type="SUPFAM" id="SSF56529">
    <property type="entry name" value="FAH"/>
    <property type="match status" value="1"/>
</dbReference>
<dbReference type="GO" id="GO:0046872">
    <property type="term" value="F:metal ion binding"/>
    <property type="evidence" value="ECO:0007669"/>
    <property type="project" value="UniProtKB-KW"/>
</dbReference>
<gene>
    <name evidence="4" type="ORF">F9B16_01385</name>
</gene>
<keyword evidence="5" id="KW-1185">Reference proteome</keyword>
<dbReference type="OrthoDB" id="9805307at2"/>
<proteinExistence type="inferred from homology"/>
<evidence type="ECO:0000256" key="2">
    <source>
        <dbReference type="ARBA" id="ARBA00022723"/>
    </source>
</evidence>
<evidence type="ECO:0000313" key="4">
    <source>
        <dbReference type="EMBL" id="KAB2389927.1"/>
    </source>
</evidence>
<dbReference type="Proteomes" id="UP000483004">
    <property type="component" value="Unassembled WGS sequence"/>
</dbReference>
<dbReference type="RefSeq" id="WP_151537955.1">
    <property type="nucleotide sequence ID" value="NZ_WBMR01000002.1"/>
</dbReference>
<dbReference type="InterPro" id="IPR051121">
    <property type="entry name" value="FAH"/>
</dbReference>
<evidence type="ECO:0000256" key="1">
    <source>
        <dbReference type="ARBA" id="ARBA00010211"/>
    </source>
</evidence>
<keyword evidence="4" id="KW-0378">Hydrolase</keyword>
<feature type="domain" description="Fumarylacetoacetase-like C-terminal" evidence="3">
    <location>
        <begin position="73"/>
        <end position="278"/>
    </location>
</feature>
<comment type="similarity">
    <text evidence="1">Belongs to the FAH family.</text>
</comment>
<dbReference type="PANTHER" id="PTHR42796">
    <property type="entry name" value="FUMARYLACETOACETATE HYDROLASE DOMAIN-CONTAINING PROTEIN 2A-RELATED"/>
    <property type="match status" value="1"/>
</dbReference>
<dbReference type="AlphaFoldDB" id="A0A6L3W8L2"/>
<dbReference type="InterPro" id="IPR011234">
    <property type="entry name" value="Fumarylacetoacetase-like_C"/>
</dbReference>
<protein>
    <submittedName>
        <fullName evidence="4">Fumarylacetoacetate hydrolase family protein</fullName>
    </submittedName>
</protein>
<dbReference type="Gene3D" id="3.90.850.10">
    <property type="entry name" value="Fumarylacetoacetase-like, C-terminal domain"/>
    <property type="match status" value="1"/>
</dbReference>